<feature type="chain" id="PRO_5017243628" evidence="6">
    <location>
        <begin position="23"/>
        <end position="245"/>
    </location>
</feature>
<dbReference type="Ensembl" id="ENSPKIT00000008329.1">
    <property type="protein sequence ID" value="ENSPKIP00000027559.1"/>
    <property type="gene ID" value="ENSPKIG00000009569.1"/>
</dbReference>
<sequence>LYTFSGHRISLVFALHMQSGLASAPGLPGDPGLVPCWTFPPARAKRKRGHGRGCMVLMGLLTLLLLFGAMALGAYQILRLQSELAQLKQVSTCLSQSLNLNKQAGTPPLHFITLDKQAKTLEWEPQHGRAFTQGVVYRDGALQVKEAALYFVYSRVEYMARQCPNKDALIHVVFKRGQKDPKPLVLLKGHCEGYCQQQQDGYWSTSSYVGAVLHLDQQDQIFVNVSKPGLLSHNFDANFFGLFKI</sequence>
<evidence type="ECO:0000256" key="6">
    <source>
        <dbReference type="SAM" id="SignalP"/>
    </source>
</evidence>
<dbReference type="Proteomes" id="UP000261540">
    <property type="component" value="Unplaced"/>
</dbReference>
<keyword evidence="5" id="KW-0812">Transmembrane</keyword>
<dbReference type="PANTHER" id="PTHR11471">
    <property type="entry name" value="TUMOR NECROSIS FACTOR FAMILY MEMBER"/>
    <property type="match status" value="1"/>
</dbReference>
<dbReference type="InterPro" id="IPR008983">
    <property type="entry name" value="Tumour_necrosis_fac-like_dom"/>
</dbReference>
<dbReference type="PROSITE" id="PS50049">
    <property type="entry name" value="THD_2"/>
    <property type="match status" value="1"/>
</dbReference>
<evidence type="ECO:0000256" key="3">
    <source>
        <dbReference type="ARBA" id="ARBA00022514"/>
    </source>
</evidence>
<reference evidence="8" key="2">
    <citation type="submission" date="2025-09" db="UniProtKB">
        <authorList>
            <consortium name="Ensembl"/>
        </authorList>
    </citation>
    <scope>IDENTIFICATION</scope>
</reference>
<protein>
    <submittedName>
        <fullName evidence="8">Fas ligand (TNF superfamily, member 6)</fullName>
    </submittedName>
</protein>
<dbReference type="GO" id="GO:0043123">
    <property type="term" value="P:positive regulation of canonical NF-kappaB signal transduction"/>
    <property type="evidence" value="ECO:0007669"/>
    <property type="project" value="TreeGrafter"/>
</dbReference>
<comment type="subcellular location">
    <subcellularLocation>
        <location evidence="1">Membrane</location>
    </subcellularLocation>
</comment>
<dbReference type="GeneTree" id="ENSGT01060000248544"/>
<dbReference type="GO" id="GO:0005164">
    <property type="term" value="F:tumor necrosis factor receptor binding"/>
    <property type="evidence" value="ECO:0007669"/>
    <property type="project" value="InterPro"/>
</dbReference>
<dbReference type="GO" id="GO:0008625">
    <property type="term" value="P:extrinsic apoptotic signaling pathway via death domain receptors"/>
    <property type="evidence" value="ECO:0007669"/>
    <property type="project" value="TreeGrafter"/>
</dbReference>
<evidence type="ECO:0000256" key="2">
    <source>
        <dbReference type="ARBA" id="ARBA00008670"/>
    </source>
</evidence>
<dbReference type="CDD" id="cd00184">
    <property type="entry name" value="TNF"/>
    <property type="match status" value="1"/>
</dbReference>
<dbReference type="GO" id="GO:0030903">
    <property type="term" value="P:notochord development"/>
    <property type="evidence" value="ECO:0007669"/>
    <property type="project" value="Ensembl"/>
</dbReference>
<dbReference type="SUPFAM" id="SSF49842">
    <property type="entry name" value="TNF-like"/>
    <property type="match status" value="1"/>
</dbReference>
<comment type="similarity">
    <text evidence="2">Belongs to the tumor necrosis factor family.</text>
</comment>
<accession>A0A3B3S9Z2</accession>
<dbReference type="SMART" id="SM00207">
    <property type="entry name" value="TNF"/>
    <property type="match status" value="1"/>
</dbReference>
<keyword evidence="5" id="KW-1133">Transmembrane helix</keyword>
<dbReference type="STRING" id="1676925.ENSPKIP00000027559"/>
<feature type="transmembrane region" description="Helical" evidence="5">
    <location>
        <begin position="53"/>
        <end position="78"/>
    </location>
</feature>
<feature type="signal peptide" evidence="6">
    <location>
        <begin position="1"/>
        <end position="22"/>
    </location>
</feature>
<keyword evidence="6" id="KW-0732">Signal</keyword>
<evidence type="ECO:0000259" key="7">
    <source>
        <dbReference type="PROSITE" id="PS50049"/>
    </source>
</evidence>
<dbReference type="Pfam" id="PF00229">
    <property type="entry name" value="TNF"/>
    <property type="match status" value="1"/>
</dbReference>
<proteinExistence type="inferred from homology"/>
<dbReference type="GO" id="GO:0005615">
    <property type="term" value="C:extracellular space"/>
    <property type="evidence" value="ECO:0007669"/>
    <property type="project" value="UniProtKB-KW"/>
</dbReference>
<dbReference type="PANTHER" id="PTHR11471:SF33">
    <property type="entry name" value="TUMOR NECROSIS FACTOR LIGAND SUPERFAMILY MEMBER 6"/>
    <property type="match status" value="1"/>
</dbReference>
<keyword evidence="3" id="KW-0202">Cytokine</keyword>
<feature type="domain" description="THD" evidence="7">
    <location>
        <begin position="94"/>
        <end position="245"/>
    </location>
</feature>
<evidence type="ECO:0000256" key="5">
    <source>
        <dbReference type="SAM" id="Phobius"/>
    </source>
</evidence>
<evidence type="ECO:0000256" key="4">
    <source>
        <dbReference type="ARBA" id="ARBA00023136"/>
    </source>
</evidence>
<evidence type="ECO:0000313" key="8">
    <source>
        <dbReference type="Ensembl" id="ENSPKIP00000027559.1"/>
    </source>
</evidence>
<dbReference type="GO" id="GO:0005125">
    <property type="term" value="F:cytokine activity"/>
    <property type="evidence" value="ECO:0007669"/>
    <property type="project" value="UniProtKB-KW"/>
</dbReference>
<evidence type="ECO:0000256" key="1">
    <source>
        <dbReference type="ARBA" id="ARBA00004370"/>
    </source>
</evidence>
<organism evidence="8 9">
    <name type="scientific">Paramormyrops kingsleyae</name>
    <dbReference type="NCBI Taxonomy" id="1676925"/>
    <lineage>
        <taxon>Eukaryota</taxon>
        <taxon>Metazoa</taxon>
        <taxon>Chordata</taxon>
        <taxon>Craniata</taxon>
        <taxon>Vertebrata</taxon>
        <taxon>Euteleostomi</taxon>
        <taxon>Actinopterygii</taxon>
        <taxon>Neopterygii</taxon>
        <taxon>Teleostei</taxon>
        <taxon>Osteoglossocephala</taxon>
        <taxon>Osteoglossomorpha</taxon>
        <taxon>Osteoglossiformes</taxon>
        <taxon>Mormyridae</taxon>
        <taxon>Paramormyrops</taxon>
    </lineage>
</organism>
<reference evidence="8" key="1">
    <citation type="submission" date="2025-08" db="UniProtKB">
        <authorList>
            <consortium name="Ensembl"/>
        </authorList>
    </citation>
    <scope>IDENTIFICATION</scope>
</reference>
<dbReference type="Gene3D" id="2.60.120.40">
    <property type="match status" value="1"/>
</dbReference>
<dbReference type="GO" id="GO:0016020">
    <property type="term" value="C:membrane"/>
    <property type="evidence" value="ECO:0007669"/>
    <property type="project" value="UniProtKB-SubCell"/>
</dbReference>
<keyword evidence="9" id="KW-1185">Reference proteome</keyword>
<dbReference type="AlphaFoldDB" id="A0A3B3S9Z2"/>
<dbReference type="GO" id="GO:0006955">
    <property type="term" value="P:immune response"/>
    <property type="evidence" value="ECO:0007669"/>
    <property type="project" value="InterPro"/>
</dbReference>
<evidence type="ECO:0000313" key="9">
    <source>
        <dbReference type="Proteomes" id="UP000261540"/>
    </source>
</evidence>
<dbReference type="InterPro" id="IPR006052">
    <property type="entry name" value="TNF_dom"/>
</dbReference>
<keyword evidence="4 5" id="KW-0472">Membrane</keyword>
<name>A0A3B3S9Z2_9TELE</name>